<protein>
    <submittedName>
        <fullName evidence="3">Uncharacterized protein</fullName>
    </submittedName>
</protein>
<evidence type="ECO:0000256" key="1">
    <source>
        <dbReference type="SAM" id="MobiDB-lite"/>
    </source>
</evidence>
<accession>A0A6M5Z2H7</accession>
<feature type="region of interest" description="Disordered" evidence="1">
    <location>
        <begin position="208"/>
        <end position="254"/>
    </location>
</feature>
<keyword evidence="2" id="KW-1133">Transmembrane helix</keyword>
<feature type="region of interest" description="Disordered" evidence="1">
    <location>
        <begin position="22"/>
        <end position="65"/>
    </location>
</feature>
<reference evidence="4" key="1">
    <citation type="submission" date="2020-05" db="EMBL/GenBank/DDBJ databases">
        <title>Frigoriglobus tundricola gen. nov., sp. nov., a psychrotolerant cellulolytic planctomycete of the family Gemmataceae with two divergent copies of 16S rRNA gene.</title>
        <authorList>
            <person name="Kulichevskaya I.S."/>
            <person name="Ivanova A.A."/>
            <person name="Naumoff D.G."/>
            <person name="Beletsky A.V."/>
            <person name="Rijpstra W.I.C."/>
            <person name="Sinninghe Damste J.S."/>
            <person name="Mardanov A.V."/>
            <person name="Ravin N.V."/>
            <person name="Dedysh S.N."/>
        </authorList>
    </citation>
    <scope>NUCLEOTIDE SEQUENCE [LARGE SCALE GENOMIC DNA]</scope>
    <source>
        <strain evidence="4">PL17</strain>
    </source>
</reference>
<organism evidence="3 4">
    <name type="scientific">Frigoriglobus tundricola</name>
    <dbReference type="NCBI Taxonomy" id="2774151"/>
    <lineage>
        <taxon>Bacteria</taxon>
        <taxon>Pseudomonadati</taxon>
        <taxon>Planctomycetota</taxon>
        <taxon>Planctomycetia</taxon>
        <taxon>Gemmatales</taxon>
        <taxon>Gemmataceae</taxon>
        <taxon>Frigoriglobus</taxon>
    </lineage>
</organism>
<proteinExistence type="predicted"/>
<evidence type="ECO:0000256" key="2">
    <source>
        <dbReference type="SAM" id="Phobius"/>
    </source>
</evidence>
<keyword evidence="4" id="KW-1185">Reference proteome</keyword>
<feature type="region of interest" description="Disordered" evidence="1">
    <location>
        <begin position="127"/>
        <end position="157"/>
    </location>
</feature>
<evidence type="ECO:0000313" key="3">
    <source>
        <dbReference type="EMBL" id="QJW99392.1"/>
    </source>
</evidence>
<dbReference type="KEGG" id="ftj:FTUN_7004"/>
<keyword evidence="2" id="KW-0812">Transmembrane</keyword>
<dbReference type="SUPFAM" id="SSF48371">
    <property type="entry name" value="ARM repeat"/>
    <property type="match status" value="1"/>
</dbReference>
<dbReference type="EMBL" id="CP053452">
    <property type="protein sequence ID" value="QJW99392.1"/>
    <property type="molecule type" value="Genomic_DNA"/>
</dbReference>
<dbReference type="Proteomes" id="UP000503447">
    <property type="component" value="Chromosome"/>
</dbReference>
<name>A0A6M5Z2H7_9BACT</name>
<dbReference type="InterPro" id="IPR016024">
    <property type="entry name" value="ARM-type_fold"/>
</dbReference>
<feature type="region of interest" description="Disordered" evidence="1">
    <location>
        <begin position="268"/>
        <end position="293"/>
    </location>
</feature>
<feature type="transmembrane region" description="Helical" evidence="2">
    <location>
        <begin position="178"/>
        <end position="201"/>
    </location>
</feature>
<evidence type="ECO:0000313" key="4">
    <source>
        <dbReference type="Proteomes" id="UP000503447"/>
    </source>
</evidence>
<sequence length="729" mass="78716">MPRLTLRTLLAYIDDTLEPTEARSLGKKVAESEEAQQLVERIKKVTRRRGLATPESSKSDDATADPNTVAEYLDNALDSATLKQVEETCLESDVHLAEVAACHQILTLVLTEPVRVPPHAHRRMYGLVSPPASIPSRRPNKTLPIGGAAPPTADQPDADDADAALLLGMKRYSAATTWAARFALFGAAAVLLLMLTASAYWSLPGHGPKAPEANPGHSSVLLTPPEPKPSEKEPAPKTGVDTPPPKPADRTPAGGIASLTVATLVDDAGSKKPTEPLPPQVAKQPEPLGGESPIGKVETLRQLVVVQSPTGDWLRSKVDAADEGEVPANAVVMALPGYKANLLLDTKVQVHLWGNVPEQVPYRVFESRVKFHPPAAGFDADITLLGGRIYLKNKKVDAERKSVPAKVRVRFPGEVWDITLPDGNADALVELISWFEPGTPYARTGGSKPKREARVAAVSGSVGFHAPERFKPPVTLTQGTQVSWASVSKEGESNVIGEPKPIEIMTEAVREPTLDGERQKVVRGLLTEAADLVTQRNVGAVILNRLEAPKPLPTVPEREFLVPRLAIFAQAALADCTPAGADQLKPLVDIIRSELPWLARQAVVTALTNWLARDPNNTARLYGVLIGKSVTPEEADQLLPLLRAYVSPTKPDPSALDRLVDLLADESIPVREAALWNIMAVKLESWVPIPFGVNVGAVGAKVNTDEYRNFVKFWKGEVEMLKKRPPPKK</sequence>
<keyword evidence="2" id="KW-0472">Membrane</keyword>
<gene>
    <name evidence="3" type="ORF">FTUN_7004</name>
</gene>
<dbReference type="RefSeq" id="WP_171474369.1">
    <property type="nucleotide sequence ID" value="NZ_CP053452.2"/>
</dbReference>
<dbReference type="AlphaFoldDB" id="A0A6M5Z2H7"/>